<name>A0A059EX31_9MICR</name>
<evidence type="ECO:0000256" key="4">
    <source>
        <dbReference type="ARBA" id="ARBA00022727"/>
    </source>
</evidence>
<dbReference type="GO" id="GO:0008270">
    <property type="term" value="F:zinc ion binding"/>
    <property type="evidence" value="ECO:0007669"/>
    <property type="project" value="InterPro"/>
</dbReference>
<dbReference type="PANTHER" id="PTHR11086:SF18">
    <property type="entry name" value="DEOXYCYTIDYLATE DEAMINASE"/>
    <property type="match status" value="1"/>
</dbReference>
<dbReference type="EC" id="3.5.4.12" evidence="7"/>
<dbReference type="HOGENOM" id="CLU_047993_0_0_1"/>
<evidence type="ECO:0000313" key="11">
    <source>
        <dbReference type="Proteomes" id="UP000030655"/>
    </source>
</evidence>
<dbReference type="GO" id="GO:0005737">
    <property type="term" value="C:cytoplasm"/>
    <property type="evidence" value="ECO:0007669"/>
    <property type="project" value="TreeGrafter"/>
</dbReference>
<keyword evidence="3" id="KW-0479">Metal-binding</keyword>
<dbReference type="Pfam" id="PF00383">
    <property type="entry name" value="dCMP_cyt_deam_1"/>
    <property type="match status" value="1"/>
</dbReference>
<dbReference type="EMBL" id="KK365257">
    <property type="protein sequence ID" value="KCZ79553.1"/>
    <property type="molecule type" value="Genomic_DNA"/>
</dbReference>
<dbReference type="GO" id="GO:0006226">
    <property type="term" value="P:dUMP biosynthetic process"/>
    <property type="evidence" value="ECO:0007669"/>
    <property type="project" value="EnsemblFungi"/>
</dbReference>
<keyword evidence="6" id="KW-0862">Zinc</keyword>
<evidence type="ECO:0000256" key="8">
    <source>
        <dbReference type="ARBA" id="ARBA00041763"/>
    </source>
</evidence>
<evidence type="ECO:0000256" key="3">
    <source>
        <dbReference type="ARBA" id="ARBA00022723"/>
    </source>
</evidence>
<dbReference type="STRING" id="1288291.A0A059EX31"/>
<dbReference type="VEuPathDB" id="MicrosporidiaDB:H312_03046"/>
<evidence type="ECO:0000256" key="1">
    <source>
        <dbReference type="ARBA" id="ARBA00001947"/>
    </source>
</evidence>
<accession>A0A059EX31</accession>
<dbReference type="Gene3D" id="3.40.140.10">
    <property type="entry name" value="Cytidine Deaminase, domain 2"/>
    <property type="match status" value="1"/>
</dbReference>
<keyword evidence="5" id="KW-0378">Hydrolase</keyword>
<comment type="similarity">
    <text evidence="2">Belongs to the cytidine and deoxycytidylate deaminase family.</text>
</comment>
<evidence type="ECO:0000313" key="10">
    <source>
        <dbReference type="EMBL" id="KCZ79553.1"/>
    </source>
</evidence>
<reference evidence="11" key="1">
    <citation type="submission" date="2013-02" db="EMBL/GenBank/DDBJ databases">
        <authorList>
            <consortium name="The Broad Institute Genome Sequencing Platform"/>
            <person name="Cuomo C."/>
            <person name="Becnel J."/>
            <person name="Sanscrainte N."/>
            <person name="Walker B."/>
            <person name="Young S.K."/>
            <person name="Zeng Q."/>
            <person name="Gargeya S."/>
            <person name="Fitzgerald M."/>
            <person name="Haas B."/>
            <person name="Abouelleil A."/>
            <person name="Alvarado L."/>
            <person name="Arachchi H.M."/>
            <person name="Berlin A.M."/>
            <person name="Chapman S.B."/>
            <person name="Dewar J."/>
            <person name="Goldberg J."/>
            <person name="Griggs A."/>
            <person name="Gujja S."/>
            <person name="Hansen M."/>
            <person name="Howarth C."/>
            <person name="Imamovic A."/>
            <person name="Larimer J."/>
            <person name="McCowan C."/>
            <person name="Murphy C."/>
            <person name="Neiman D."/>
            <person name="Pearson M."/>
            <person name="Priest M."/>
            <person name="Roberts A."/>
            <person name="Saif S."/>
            <person name="Shea T."/>
            <person name="Sisk P."/>
            <person name="Sykes S."/>
            <person name="Wortman J."/>
            <person name="Nusbaum C."/>
            <person name="Birren B."/>
        </authorList>
    </citation>
    <scope>NUCLEOTIDE SEQUENCE [LARGE SCALE GENOMIC DNA]</scope>
    <source>
        <strain evidence="11">PRA339</strain>
    </source>
</reference>
<proteinExistence type="inferred from homology"/>
<evidence type="ECO:0000256" key="2">
    <source>
        <dbReference type="ARBA" id="ARBA00006576"/>
    </source>
</evidence>
<dbReference type="PROSITE" id="PS00903">
    <property type="entry name" value="CYT_DCMP_DEAMINASES_1"/>
    <property type="match status" value="1"/>
</dbReference>
<dbReference type="InterPro" id="IPR016193">
    <property type="entry name" value="Cytidine_deaminase-like"/>
</dbReference>
<dbReference type="InterPro" id="IPR016192">
    <property type="entry name" value="APOBEC/CMP_deaminase_Zn-bd"/>
</dbReference>
<gene>
    <name evidence="10" type="ORF">H312_03046</name>
</gene>
<dbReference type="CDD" id="cd01286">
    <property type="entry name" value="deoxycytidylate_deaminase"/>
    <property type="match status" value="1"/>
</dbReference>
<evidence type="ECO:0000256" key="7">
    <source>
        <dbReference type="ARBA" id="ARBA00038938"/>
    </source>
</evidence>
<dbReference type="InterPro" id="IPR035105">
    <property type="entry name" value="Deoxycytidylate_deaminase_dom"/>
</dbReference>
<keyword evidence="11" id="KW-1185">Reference proteome</keyword>
<dbReference type="PANTHER" id="PTHR11086">
    <property type="entry name" value="DEOXYCYTIDYLATE DEAMINASE-RELATED"/>
    <property type="match status" value="1"/>
</dbReference>
<dbReference type="SUPFAM" id="SSF53927">
    <property type="entry name" value="Cytidine deaminase-like"/>
    <property type="match status" value="1"/>
</dbReference>
<reference evidence="10 11" key="2">
    <citation type="submission" date="2014-03" db="EMBL/GenBank/DDBJ databases">
        <title>The Genome Sequence of Anncaliia algerae insect isolate PRA339.</title>
        <authorList>
            <consortium name="The Broad Institute Genome Sequencing Platform"/>
            <consortium name="The Broad Institute Genome Sequencing Center for Infectious Disease"/>
            <person name="Cuomo C."/>
            <person name="Becnel J."/>
            <person name="Sanscrainte N."/>
            <person name="Walker B."/>
            <person name="Young S.K."/>
            <person name="Zeng Q."/>
            <person name="Gargeya S."/>
            <person name="Fitzgerald M."/>
            <person name="Haas B."/>
            <person name="Abouelleil A."/>
            <person name="Alvarado L."/>
            <person name="Arachchi H.M."/>
            <person name="Berlin A.M."/>
            <person name="Chapman S.B."/>
            <person name="Dewar J."/>
            <person name="Goldberg J."/>
            <person name="Griggs A."/>
            <person name="Gujja S."/>
            <person name="Hansen M."/>
            <person name="Howarth C."/>
            <person name="Imamovic A."/>
            <person name="Larimer J."/>
            <person name="McCowan C."/>
            <person name="Murphy C."/>
            <person name="Neiman D."/>
            <person name="Pearson M."/>
            <person name="Priest M."/>
            <person name="Roberts A."/>
            <person name="Saif S."/>
            <person name="Shea T."/>
            <person name="Sisk P."/>
            <person name="Sykes S."/>
            <person name="Wortman J."/>
            <person name="Nusbaum C."/>
            <person name="Birren B."/>
        </authorList>
    </citation>
    <scope>NUCLEOTIDE SEQUENCE [LARGE SCALE GENOMIC DNA]</scope>
    <source>
        <strain evidence="10 11">PRA339</strain>
    </source>
</reference>
<dbReference type="GO" id="GO:0004132">
    <property type="term" value="F:dCMP deaminase activity"/>
    <property type="evidence" value="ECO:0007669"/>
    <property type="project" value="UniProtKB-EC"/>
</dbReference>
<comment type="cofactor">
    <cofactor evidence="1">
        <name>Zn(2+)</name>
        <dbReference type="ChEBI" id="CHEBI:29105"/>
    </cofactor>
</comment>
<dbReference type="InterPro" id="IPR015517">
    <property type="entry name" value="dCMP_deaminase-rel"/>
</dbReference>
<dbReference type="Proteomes" id="UP000030655">
    <property type="component" value="Unassembled WGS sequence"/>
</dbReference>
<evidence type="ECO:0000256" key="6">
    <source>
        <dbReference type="ARBA" id="ARBA00022833"/>
    </source>
</evidence>
<dbReference type="GO" id="GO:0006231">
    <property type="term" value="P:dTMP biosynthetic process"/>
    <property type="evidence" value="ECO:0007669"/>
    <property type="project" value="EnsemblFungi"/>
</dbReference>
<sequence length="286" mass="32900">MVLLIVGSKQSGKRSLLNTLLSNNKTELEFNTLMDNDCITNNTISNDYVTIVPCISLVREMKIRPFFKYVIIIAPSECEWRKEKDDDFYFNYFSLKKEGLLRNEIIIFNNKIIERISADSSLKNEIDLSHLCGDLVIEHRMSFTKYFMKVAHEVSLRSNCIKRTVGAIIVKDNRIISTGYNGAPTTTKNCYEGGCKRCCANVGNNIALEYCVCIHAEENAILNLSIFSCKDTELYTTHFPCLFCARKIIQCQIKSVYYMYSYSKEDCCVEDMFKQSNISVYKVNFD</sequence>
<dbReference type="AlphaFoldDB" id="A0A059EX31"/>
<dbReference type="OrthoDB" id="6710946at2759"/>
<protein>
    <recommendedName>
        <fullName evidence="8">dCMP deaminase</fullName>
        <ecNumber evidence="7">3.5.4.12</ecNumber>
    </recommendedName>
    <alternativeName>
        <fullName evidence="8">dCMP deaminase</fullName>
    </alternativeName>
</protein>
<evidence type="ECO:0000259" key="9">
    <source>
        <dbReference type="PROSITE" id="PS51747"/>
    </source>
</evidence>
<organism evidence="10 11">
    <name type="scientific">Anncaliia algerae PRA339</name>
    <dbReference type="NCBI Taxonomy" id="1288291"/>
    <lineage>
        <taxon>Eukaryota</taxon>
        <taxon>Fungi</taxon>
        <taxon>Fungi incertae sedis</taxon>
        <taxon>Microsporidia</taxon>
        <taxon>Tubulinosematoidea</taxon>
        <taxon>Tubulinosematidae</taxon>
        <taxon>Anncaliia</taxon>
    </lineage>
</organism>
<evidence type="ECO:0000256" key="5">
    <source>
        <dbReference type="ARBA" id="ARBA00022801"/>
    </source>
</evidence>
<dbReference type="InterPro" id="IPR002125">
    <property type="entry name" value="CMP_dCMP_dom"/>
</dbReference>
<keyword evidence="4" id="KW-0545">Nucleotide biosynthesis</keyword>
<feature type="domain" description="CMP/dCMP-type deaminase" evidence="9">
    <location>
        <begin position="142"/>
        <end position="280"/>
    </location>
</feature>
<dbReference type="PROSITE" id="PS51747">
    <property type="entry name" value="CYT_DCMP_DEAMINASES_2"/>
    <property type="match status" value="1"/>
</dbReference>